<evidence type="ECO:0000313" key="2">
    <source>
        <dbReference type="Proteomes" id="UP001320170"/>
    </source>
</evidence>
<reference evidence="1 2" key="1">
    <citation type="journal article" date="2024" name="Pathogens">
        <title>Characterization of a Novel Species of Legionella Isolated from a Healthcare Facility: Legionella resiliens sp. nov.</title>
        <authorList>
            <person name="Cristino S."/>
            <person name="Pascale M.R."/>
            <person name="Marino F."/>
            <person name="Derelitto C."/>
            <person name="Salaris S."/>
            <person name="Orsini M."/>
            <person name="Squarzoni S."/>
            <person name="Grottola A."/>
            <person name="Girolamini L."/>
        </authorList>
    </citation>
    <scope>NUCLEOTIDE SEQUENCE [LARGE SCALE GENOMIC DNA]</scope>
    <source>
        <strain evidence="1 2">8cVS16</strain>
    </source>
</reference>
<organism evidence="1 2">
    <name type="scientific">Legionella resiliens</name>
    <dbReference type="NCBI Taxonomy" id="2905958"/>
    <lineage>
        <taxon>Bacteria</taxon>
        <taxon>Pseudomonadati</taxon>
        <taxon>Pseudomonadota</taxon>
        <taxon>Gammaproteobacteria</taxon>
        <taxon>Legionellales</taxon>
        <taxon>Legionellaceae</taxon>
        <taxon>Legionella</taxon>
    </lineage>
</organism>
<sequence>MIINLRLVATLTMYAEQATQLVEEENLDELIAQPEPQLIKVSTGQALYQQITGSPYFVEDAEQVTKILNKNPHFPFAVRKSSATVEGMITFTTVYDTNKGIVFTRYGINDNGELSQFDKDNAYKIKEVSSDLLSVLQEQTLVDLKRINQAKSIEDVTFHRGEKEVPQTQRLFVGERGFFALRTTTVTAYCKRANSPF</sequence>
<name>A0ABS8WYT2_9GAMM</name>
<protein>
    <submittedName>
        <fullName evidence="1">Uncharacterized protein</fullName>
    </submittedName>
</protein>
<dbReference type="Proteomes" id="UP001320170">
    <property type="component" value="Unassembled WGS sequence"/>
</dbReference>
<accession>A0ABS8WYT2</accession>
<keyword evidence="2" id="KW-1185">Reference proteome</keyword>
<comment type="caution">
    <text evidence="1">The sequence shown here is derived from an EMBL/GenBank/DDBJ whole genome shotgun (WGS) entry which is preliminary data.</text>
</comment>
<gene>
    <name evidence="1" type="ORF">LXO92_04635</name>
</gene>
<dbReference type="EMBL" id="JAJTND010000003">
    <property type="protein sequence ID" value="MCE3531661.1"/>
    <property type="molecule type" value="Genomic_DNA"/>
</dbReference>
<proteinExistence type="predicted"/>
<evidence type="ECO:0000313" key="1">
    <source>
        <dbReference type="EMBL" id="MCE3531661.1"/>
    </source>
</evidence>
<dbReference type="RefSeq" id="WP_232890459.1">
    <property type="nucleotide sequence ID" value="NZ_JAJSPM010000003.1"/>
</dbReference>